<dbReference type="SUPFAM" id="SSF54292">
    <property type="entry name" value="2Fe-2S ferredoxin-like"/>
    <property type="match status" value="1"/>
</dbReference>
<reference evidence="8 9" key="1">
    <citation type="submission" date="2018-06" db="EMBL/GenBank/DDBJ databases">
        <title>Complete Genome Sequence of Desulfobacter hydrogenophilus (DSM3380).</title>
        <authorList>
            <person name="Marietou A."/>
            <person name="Schreiber L."/>
            <person name="Marshall I."/>
            <person name="Jorgensen B."/>
        </authorList>
    </citation>
    <scope>NUCLEOTIDE SEQUENCE [LARGE SCALE GENOMIC DNA]</scope>
    <source>
        <strain evidence="8 9">DSM 3380</strain>
    </source>
</reference>
<dbReference type="PANTHER" id="PTHR24960">
    <property type="entry name" value="PHOTOSYSTEM I IRON-SULFUR CENTER-RELATED"/>
    <property type="match status" value="1"/>
</dbReference>
<dbReference type="Proteomes" id="UP000293902">
    <property type="component" value="Chromosome"/>
</dbReference>
<evidence type="ECO:0000313" key="7">
    <source>
        <dbReference type="EMBL" id="QBH14986.1"/>
    </source>
</evidence>
<evidence type="ECO:0000256" key="1">
    <source>
        <dbReference type="ARBA" id="ARBA00022485"/>
    </source>
</evidence>
<dbReference type="OrthoDB" id="9816402at2"/>
<feature type="domain" description="4Fe-4S ferredoxin-type" evidence="6">
    <location>
        <begin position="147"/>
        <end position="178"/>
    </location>
</feature>
<dbReference type="CDD" id="cd00207">
    <property type="entry name" value="fer2"/>
    <property type="match status" value="1"/>
</dbReference>
<dbReference type="GO" id="GO:0051539">
    <property type="term" value="F:4 iron, 4 sulfur cluster binding"/>
    <property type="evidence" value="ECO:0007669"/>
    <property type="project" value="UniProtKB-KW"/>
</dbReference>
<evidence type="ECO:0000313" key="10">
    <source>
        <dbReference type="Proteomes" id="UP000293902"/>
    </source>
</evidence>
<evidence type="ECO:0000313" key="8">
    <source>
        <dbReference type="EMBL" id="RAM02767.1"/>
    </source>
</evidence>
<dbReference type="Gene3D" id="3.30.70.20">
    <property type="match status" value="1"/>
</dbReference>
<reference evidence="7 10" key="2">
    <citation type="submission" date="2019-02" db="EMBL/GenBank/DDBJ databases">
        <title>Complete genome sequence of Desulfobacter hydrogenophilus AcRS1.</title>
        <authorList>
            <person name="Marietou A."/>
            <person name="Lund M.B."/>
            <person name="Marshall I.P.G."/>
            <person name="Schreiber L."/>
            <person name="Jorgensen B."/>
        </authorList>
    </citation>
    <scope>NUCLEOTIDE SEQUENCE [LARGE SCALE GENOMIC DNA]</scope>
    <source>
        <strain evidence="7 10">AcRS1</strain>
    </source>
</reference>
<dbReference type="SUPFAM" id="SSF54862">
    <property type="entry name" value="4Fe-4S ferredoxins"/>
    <property type="match status" value="1"/>
</dbReference>
<dbReference type="PROSITE" id="PS51085">
    <property type="entry name" value="2FE2S_FER_2"/>
    <property type="match status" value="1"/>
</dbReference>
<dbReference type="InterPro" id="IPR036010">
    <property type="entry name" value="2Fe-2S_ferredoxin-like_sf"/>
</dbReference>
<keyword evidence="10" id="KW-1185">Reference proteome</keyword>
<dbReference type="InterPro" id="IPR050157">
    <property type="entry name" value="PSI_iron-sulfur_center"/>
</dbReference>
<evidence type="ECO:0000256" key="2">
    <source>
        <dbReference type="ARBA" id="ARBA00022723"/>
    </source>
</evidence>
<evidence type="ECO:0000313" key="9">
    <source>
        <dbReference type="Proteomes" id="UP000248798"/>
    </source>
</evidence>
<dbReference type="Gene3D" id="3.10.20.740">
    <property type="match status" value="1"/>
</dbReference>
<accession>A0A328FID0</accession>
<evidence type="ECO:0000256" key="3">
    <source>
        <dbReference type="ARBA" id="ARBA00023004"/>
    </source>
</evidence>
<dbReference type="EMBL" id="CP036313">
    <property type="protein sequence ID" value="QBH14986.1"/>
    <property type="molecule type" value="Genomic_DNA"/>
</dbReference>
<dbReference type="GO" id="GO:0046872">
    <property type="term" value="F:metal ion binding"/>
    <property type="evidence" value="ECO:0007669"/>
    <property type="project" value="UniProtKB-KW"/>
</dbReference>
<dbReference type="PANTHER" id="PTHR24960:SF84">
    <property type="entry name" value="HYDROGENASE SUBUNIT"/>
    <property type="match status" value="1"/>
</dbReference>
<dbReference type="EMBL" id="QLNI01000011">
    <property type="protein sequence ID" value="RAM02767.1"/>
    <property type="molecule type" value="Genomic_DNA"/>
</dbReference>
<dbReference type="RefSeq" id="WP_111955066.1">
    <property type="nucleotide sequence ID" value="NZ_CP036313.1"/>
</dbReference>
<keyword evidence="2" id="KW-0479">Metal-binding</keyword>
<keyword evidence="3" id="KW-0408">Iron</keyword>
<dbReference type="InterPro" id="IPR017900">
    <property type="entry name" value="4Fe4S_Fe_S_CS"/>
</dbReference>
<keyword evidence="4" id="KW-0411">Iron-sulfur</keyword>
<dbReference type="PROSITE" id="PS51379">
    <property type="entry name" value="4FE4S_FER_2"/>
    <property type="match status" value="2"/>
</dbReference>
<evidence type="ECO:0000256" key="4">
    <source>
        <dbReference type="ARBA" id="ARBA00023014"/>
    </source>
</evidence>
<dbReference type="InterPro" id="IPR017896">
    <property type="entry name" value="4Fe4S_Fe-S-bd"/>
</dbReference>
<evidence type="ECO:0000259" key="6">
    <source>
        <dbReference type="PROSITE" id="PS51379"/>
    </source>
</evidence>
<dbReference type="InterPro" id="IPR001041">
    <property type="entry name" value="2Fe-2S_ferredoxin-type"/>
</dbReference>
<dbReference type="PROSITE" id="PS00198">
    <property type="entry name" value="4FE4S_FER_1"/>
    <property type="match status" value="1"/>
</dbReference>
<name>A0A328FID0_9BACT</name>
<proteinExistence type="predicted"/>
<keyword evidence="1" id="KW-0004">4Fe-4S</keyword>
<feature type="domain" description="2Fe-2S ferredoxin-type" evidence="5">
    <location>
        <begin position="1"/>
        <end position="81"/>
    </location>
</feature>
<feature type="domain" description="4Fe-4S ferredoxin-type" evidence="6">
    <location>
        <begin position="111"/>
        <end position="140"/>
    </location>
</feature>
<dbReference type="Pfam" id="PF12838">
    <property type="entry name" value="Fer4_7"/>
    <property type="match status" value="1"/>
</dbReference>
<protein>
    <submittedName>
        <fullName evidence="8">2Fe-2S ferredoxin</fullName>
    </submittedName>
</protein>
<gene>
    <name evidence="8" type="ORF">DO021_06940</name>
    <name evidence="7" type="ORF">EYB58_19920</name>
</gene>
<evidence type="ECO:0000259" key="5">
    <source>
        <dbReference type="PROSITE" id="PS51085"/>
    </source>
</evidence>
<organism evidence="8 9">
    <name type="scientific">Desulfobacter hydrogenophilus</name>
    <dbReference type="NCBI Taxonomy" id="2291"/>
    <lineage>
        <taxon>Bacteria</taxon>
        <taxon>Pseudomonadati</taxon>
        <taxon>Thermodesulfobacteriota</taxon>
        <taxon>Desulfobacteria</taxon>
        <taxon>Desulfobacterales</taxon>
        <taxon>Desulfobacteraceae</taxon>
        <taxon>Desulfobacter</taxon>
    </lineage>
</organism>
<dbReference type="Pfam" id="PF13510">
    <property type="entry name" value="Fer2_4"/>
    <property type="match status" value="1"/>
</dbReference>
<sequence length="253" mass="27353">MIEISINGQTVAAKEGDTVLKTARAHGIPIPYLCFHPALKPSGACRLCGVETGRASGKKVVMLSCILKVKPGLEIRTESDLVTAHRQKAFDRLLSMAPDSVRIRELAEKFNVPVVPKPDGCIRCRLCVRVCNDIIGARAIAMIKTETGSHVGPGDGTCIGCGTCANLCPTQFITVKDQDNVRTVSIGDKVLSRLPLVRCEACGRQYATAQFLAHVDDNTGDHIHAAGIGHHFCPSCTKMMSRRARTENAHLRK</sequence>
<dbReference type="Proteomes" id="UP000248798">
    <property type="component" value="Unassembled WGS sequence"/>
</dbReference>
<dbReference type="AlphaFoldDB" id="A0A328FID0"/>